<dbReference type="RefSeq" id="WP_173920190.1">
    <property type="nucleotide sequence ID" value="NZ_CADCXY010000002.1"/>
</dbReference>
<dbReference type="EMBL" id="CADCXY010000002">
    <property type="protein sequence ID" value="CAB0150741.1"/>
    <property type="molecule type" value="Genomic_DNA"/>
</dbReference>
<evidence type="ECO:0000313" key="2">
    <source>
        <dbReference type="EMBL" id="CAB0150741.1"/>
    </source>
</evidence>
<proteinExistence type="predicted"/>
<dbReference type="PROSITE" id="PS50943">
    <property type="entry name" value="HTH_CROC1"/>
    <property type="match status" value="1"/>
</dbReference>
<evidence type="ECO:0000259" key="1">
    <source>
        <dbReference type="PROSITE" id="PS50943"/>
    </source>
</evidence>
<name>A0A6S6WMQ9_9GAMM</name>
<dbReference type="SMART" id="SM00530">
    <property type="entry name" value="HTH_XRE"/>
    <property type="match status" value="1"/>
</dbReference>
<keyword evidence="3" id="KW-1185">Reference proteome</keyword>
<accession>A0A6S6WMQ9</accession>
<dbReference type="SUPFAM" id="SSF47413">
    <property type="entry name" value="lambda repressor-like DNA-binding domains"/>
    <property type="match status" value="1"/>
</dbReference>
<organism evidence="2 3">
    <name type="scientific">Pseudidiomarina piscicola</name>
    <dbReference type="NCBI Taxonomy" id="2614830"/>
    <lineage>
        <taxon>Bacteria</taxon>
        <taxon>Pseudomonadati</taxon>
        <taxon>Pseudomonadota</taxon>
        <taxon>Gammaproteobacteria</taxon>
        <taxon>Alteromonadales</taxon>
        <taxon>Idiomarinaceae</taxon>
        <taxon>Pseudidiomarina</taxon>
    </lineage>
</organism>
<feature type="domain" description="HTH cro/C1-type" evidence="1">
    <location>
        <begin position="33"/>
        <end position="89"/>
    </location>
</feature>
<dbReference type="AlphaFoldDB" id="A0A6S6WMQ9"/>
<protein>
    <recommendedName>
        <fullName evidence="1">HTH cro/C1-type domain-containing protein</fullName>
    </recommendedName>
</protein>
<dbReference type="Gene3D" id="1.10.260.40">
    <property type="entry name" value="lambda repressor-like DNA-binding domains"/>
    <property type="match status" value="1"/>
</dbReference>
<sequence length="155" mass="17312">MSVKKTVKKQYVQIVDIAAKQLVSLRKPPEGWLSVLRKALGMSGAQVAIRAGVSRNAIYQAERNETDGAITIKQMQKFAEAMGGRFVYAIVPENGAVSDIIQKQARRKAEDRIKRASAHMALEKQSLTSEQTAQRIDDLANELIRDMPADFWKVK</sequence>
<dbReference type="InterPro" id="IPR010982">
    <property type="entry name" value="Lambda_DNA-bd_dom_sf"/>
</dbReference>
<dbReference type="GO" id="GO:0003677">
    <property type="term" value="F:DNA binding"/>
    <property type="evidence" value="ECO:0007669"/>
    <property type="project" value="InterPro"/>
</dbReference>
<dbReference type="CDD" id="cd00093">
    <property type="entry name" value="HTH_XRE"/>
    <property type="match status" value="1"/>
</dbReference>
<gene>
    <name evidence="2" type="ORF">PSI9734_01182</name>
</gene>
<dbReference type="Pfam" id="PF01381">
    <property type="entry name" value="HTH_3"/>
    <property type="match status" value="1"/>
</dbReference>
<evidence type="ECO:0000313" key="3">
    <source>
        <dbReference type="Proteomes" id="UP000481517"/>
    </source>
</evidence>
<dbReference type="NCBIfam" id="TIGR02612">
    <property type="entry name" value="mob_myst_A"/>
    <property type="match status" value="1"/>
</dbReference>
<reference evidence="2 3" key="1">
    <citation type="submission" date="2020-02" db="EMBL/GenBank/DDBJ databases">
        <authorList>
            <person name="Rodrigo-Torres L."/>
            <person name="Arahal R. D."/>
            <person name="Lucena T."/>
        </authorList>
    </citation>
    <scope>NUCLEOTIDE SEQUENCE [LARGE SCALE GENOMIC DNA]</scope>
    <source>
        <strain evidence="2 3">CECT 9734</strain>
    </source>
</reference>
<dbReference type="InterPro" id="IPR001387">
    <property type="entry name" value="Cro/C1-type_HTH"/>
</dbReference>
<dbReference type="Proteomes" id="UP000481517">
    <property type="component" value="Unassembled WGS sequence"/>
</dbReference>
<dbReference type="InterPro" id="IPR013435">
    <property type="entry name" value="Mobile_mystery_prot_A"/>
</dbReference>